<feature type="compositionally biased region" description="Polar residues" evidence="1">
    <location>
        <begin position="429"/>
        <end position="440"/>
    </location>
</feature>
<protein>
    <submittedName>
        <fullName evidence="3">Uncharacterized protein</fullName>
    </submittedName>
</protein>
<dbReference type="EMBL" id="LSSL01004423">
    <property type="protein sequence ID" value="OLY79465.1"/>
    <property type="molecule type" value="Genomic_DNA"/>
</dbReference>
<comment type="caution">
    <text evidence="3">The sequence shown here is derived from an EMBL/GenBank/DDBJ whole genome shotgun (WGS) entry which is preliminary data.</text>
</comment>
<feature type="region of interest" description="Disordered" evidence="1">
    <location>
        <begin position="1151"/>
        <end position="1177"/>
    </location>
</feature>
<feature type="region of interest" description="Disordered" evidence="1">
    <location>
        <begin position="426"/>
        <end position="457"/>
    </location>
</feature>
<keyword evidence="4" id="KW-1185">Reference proteome</keyword>
<accession>A0A1R0GVP0</accession>
<organism evidence="3 4">
    <name type="scientific">Smittium mucronatum</name>
    <dbReference type="NCBI Taxonomy" id="133383"/>
    <lineage>
        <taxon>Eukaryota</taxon>
        <taxon>Fungi</taxon>
        <taxon>Fungi incertae sedis</taxon>
        <taxon>Zoopagomycota</taxon>
        <taxon>Kickxellomycotina</taxon>
        <taxon>Harpellomycetes</taxon>
        <taxon>Harpellales</taxon>
        <taxon>Legeriomycetaceae</taxon>
        <taxon>Smittium</taxon>
    </lineage>
</organism>
<name>A0A1R0GVP0_9FUNG</name>
<reference evidence="3 4" key="1">
    <citation type="journal article" date="2016" name="Mol. Biol. Evol.">
        <title>Genome-Wide Survey of Gut Fungi (Harpellales) Reveals the First Horizontally Transferred Ubiquitin Gene from a Mosquito Host.</title>
        <authorList>
            <person name="Wang Y."/>
            <person name="White M.M."/>
            <person name="Kvist S."/>
            <person name="Moncalvo J.M."/>
        </authorList>
    </citation>
    <scope>NUCLEOTIDE SEQUENCE [LARGE SCALE GENOMIC DNA]</scope>
    <source>
        <strain evidence="3 4">ALG-7-W6</strain>
    </source>
</reference>
<evidence type="ECO:0000256" key="1">
    <source>
        <dbReference type="SAM" id="MobiDB-lite"/>
    </source>
</evidence>
<proteinExistence type="predicted"/>
<evidence type="ECO:0000313" key="3">
    <source>
        <dbReference type="EMBL" id="OLY80964.1"/>
    </source>
</evidence>
<gene>
    <name evidence="3" type="ORF">AYI68_g4933</name>
    <name evidence="2" type="ORF">AYI68_g6463</name>
</gene>
<sequence length="1205" mass="136010">MDLKGPGYHQNLHRSFISTDYQNQDIFKGKSRPGSFSPRLLRHSQITNKHDGFTRSFLPLNNSYLDLFGIPKRPKTKHFSINYNRKKTMESNASSMFSCGSGRFRSTTLVSNSYNTSQFGRLSGINHFKRSAAGPSFKCISKNKCLNKRKPNPSKKASKWLNRKKNPRILKKPLYKILPNMSLATIRSQNIYPLHLDLTKPIIALESVNDSRKLKANDEGLSPRSPSILTNGNSFHHIDAQVSDIYNDSYSKKNRTTKRISIIKRPATSSISKNEVQNASPDDPQMTIKLSKEKHGNSPVDLHASYTLNGPNNNYTLEPENVSKFSKKNIVLQPIMTEFNYELSGDNRYSPLYSYSLSSHSSFGSLEKSFNSGLKGNDRSRKNPTATGSGPLSKIHPAGLGGALGIVEKDHSFNYPKISPIIPSPLSRVSFSQTRPQTQTKKQHLSGKGSRKTLNSNFNRGISSSLFADKKDECPLNQKNVRHSIFSNPVVNFDSLDEGYRKGLISDNYLIQKNPLIHDHHIRGLDANEAPEKHEAVFPRTVEPSETDELDMFVSKFFPGRDSANSIKRSHGRELMLSKSFGQEPSRNPFLKHNREALQTVSAEDSNSRCRFSSLTTQPTVSNSESYANEIDDAKSKIFFREFNPFIDNVSDKICSSKRVINASSESHGTHQKEGSLRKISDSISKSTLNSISVASYYFDSKYDLSEKSRHDYTTKSRKGNSSSIFDHSTNEFFIPIRDTSFKGVPAIRNSESDETKISQEQTHYPLQTDETKLTRLTSVKTKVLKNESNDSSLFKKIINSSIIQLNRSVLELNHRESMNGFRNTIDTNEFENFSISTEFHNYDCKKIQKIVPKMISLKIVENENNPTNNSTAKKVDYNNDSFKSFSSFYLENNDHQINPNSNNSIGSINLIFLGKRNSDNLNCEISYRNISEISSKKNVIGRLSRKKIYPALSIDMFDKYETSNGSLIKTEDGELPPKKKSINFKDLILSPIESDSNKYRITSADISPTNFDMDTSDSEKDILSIEGSRSWFMLSKMEKKNKTNSKVSNLSINKLEEMAPISENDKAENFSENILIQKNLGESKDINEKTSGLVNMVNVELQNSSDSFADKEKILVNSRVKPNQTNTHIHDYIPKPIPSESFIETPTMTLEEDKPKKSISSSKHKKSVSSKNSDMSFPHFSLAKISHASLKSGFKICVQKLKNK</sequence>
<dbReference type="EMBL" id="LSSL01002919">
    <property type="protein sequence ID" value="OLY80964.1"/>
    <property type="molecule type" value="Genomic_DNA"/>
</dbReference>
<dbReference type="AlphaFoldDB" id="A0A1R0GVP0"/>
<reference evidence="3" key="2">
    <citation type="submission" date="2017-01" db="EMBL/GenBank/DDBJ databases">
        <authorList>
            <person name="Mah S.A."/>
            <person name="Swanson W.J."/>
            <person name="Moy G.W."/>
            <person name="Vacquier V.D."/>
        </authorList>
    </citation>
    <scope>NUCLEOTIDE SEQUENCE</scope>
    <source>
        <strain evidence="3">ALG-7-W6</strain>
    </source>
</reference>
<evidence type="ECO:0000313" key="2">
    <source>
        <dbReference type="EMBL" id="OLY79465.1"/>
    </source>
</evidence>
<feature type="region of interest" description="Disordered" evidence="1">
    <location>
        <begin position="373"/>
        <end position="394"/>
    </location>
</feature>
<evidence type="ECO:0000313" key="4">
    <source>
        <dbReference type="Proteomes" id="UP000187455"/>
    </source>
</evidence>
<dbReference type="Proteomes" id="UP000187455">
    <property type="component" value="Unassembled WGS sequence"/>
</dbReference>
<feature type="compositionally biased region" description="Basic residues" evidence="1">
    <location>
        <begin position="441"/>
        <end position="451"/>
    </location>
</feature>